<dbReference type="Gene3D" id="2.40.50.1010">
    <property type="match status" value="1"/>
</dbReference>
<dbReference type="InterPro" id="IPR004365">
    <property type="entry name" value="NA-bd_OB_tRNA"/>
</dbReference>
<dbReference type="InterPro" id="IPR038763">
    <property type="entry name" value="DHH_sf"/>
</dbReference>
<dbReference type="CDD" id="cd04487">
    <property type="entry name" value="RecJ_OBF2_like"/>
    <property type="match status" value="1"/>
</dbReference>
<evidence type="ECO:0000256" key="1">
    <source>
        <dbReference type="SAM" id="MobiDB-lite"/>
    </source>
</evidence>
<dbReference type="Pfam" id="PF01336">
    <property type="entry name" value="tRNA_anti-codon"/>
    <property type="match status" value="1"/>
</dbReference>
<dbReference type="RefSeq" id="WP_248650683.1">
    <property type="nucleotide sequence ID" value="NZ_CP096659.1"/>
</dbReference>
<dbReference type="SUPFAM" id="SSF64182">
    <property type="entry name" value="DHH phosphoesterases"/>
    <property type="match status" value="1"/>
</dbReference>
<protein>
    <submittedName>
        <fullName evidence="3">OB-fold nucleic acid binding domain-containing protein</fullName>
    </submittedName>
</protein>
<dbReference type="PROSITE" id="PS50126">
    <property type="entry name" value="S1"/>
    <property type="match status" value="1"/>
</dbReference>
<dbReference type="InterPro" id="IPR003029">
    <property type="entry name" value="S1_domain"/>
</dbReference>
<sequence>MGSCIICGTPADGAICDSHEQDVLFEFAGDNPNQLTPGRYYSGTVDGFAEFGVFVNVGDRVTGLLHKSELDQRLDSLDWDEGQTVFVEVTGVRDNGNVDLGWSIRQSEREFRGKLIDDPERGAILPEDADDRDESGDQQATTDGAGTVDPAERDADESDGGDDSASATESESAADDAAESDDAAETDAATADDSEDADAAETEPERARVTIDSLSDRVNEEVRIEGEIVGARQTSGPTVFEVRDETATVDCAAFVEAGVRAYPEAETGDLVRLDGVVELRNNELQVETDELEKLEGDDRKAVETRLEAALTSEARPDDVDLLADHEPVAAVHGRIRDAAEEIRRAVMESRPVIVRHNATADGYVAGAAIERAVLPLVRDEHAKSDAEYHFFDRRPLEDGDYDMADATKDVTNMLENRERHDEKLPLFVLVAAGSTDESRDGLELLDIYDAPRVTVDAGYPDEGVADLADVAVNPNLEGNDAGDLTVGVLGANVAAHVNADVRDDVAHLPAVSYWADTPEDYTDLAADAGYDADHTTALREAVALEAFYQSYEDKRELITDLLFEHEKRDLAEHVGEQFREKLETELDTVEPNLSVRGANGVSFTVLDTEAFTHRFDFPPTGVLLDEIHRRELGAAGAPGDEHVTLGVDEDEIHVRSDGRVNARDVAEAAAEEASEAGISAKGTRDGAIEFLAGERDAALDAVVEAISQRL</sequence>
<accession>A0A8U0HUN1</accession>
<name>A0A8U0HUN1_9EURY</name>
<dbReference type="GeneID" id="72183708"/>
<dbReference type="AlphaFoldDB" id="A0A8U0HUN1"/>
<dbReference type="InterPro" id="IPR012340">
    <property type="entry name" value="NA-bd_OB-fold"/>
</dbReference>
<feature type="compositionally biased region" description="Acidic residues" evidence="1">
    <location>
        <begin position="127"/>
        <end position="136"/>
    </location>
</feature>
<evidence type="ECO:0000313" key="3">
    <source>
        <dbReference type="EMBL" id="UPV74638.1"/>
    </source>
</evidence>
<feature type="domain" description="S1 motif" evidence="2">
    <location>
        <begin position="38"/>
        <end position="105"/>
    </location>
</feature>
<feature type="region of interest" description="Disordered" evidence="1">
    <location>
        <begin position="113"/>
        <end position="212"/>
    </location>
</feature>
<dbReference type="Pfam" id="PF00575">
    <property type="entry name" value="S1"/>
    <property type="match status" value="1"/>
</dbReference>
<dbReference type="Gene3D" id="2.40.50.140">
    <property type="entry name" value="Nucleic acid-binding proteins"/>
    <property type="match status" value="1"/>
</dbReference>
<dbReference type="EMBL" id="CP096659">
    <property type="protein sequence ID" value="UPV74638.1"/>
    <property type="molecule type" value="Genomic_DNA"/>
</dbReference>
<dbReference type="SMART" id="SM00316">
    <property type="entry name" value="S1"/>
    <property type="match status" value="1"/>
</dbReference>
<evidence type="ECO:0000259" key="2">
    <source>
        <dbReference type="PROSITE" id="PS50126"/>
    </source>
</evidence>
<reference evidence="3 4" key="1">
    <citation type="submission" date="2022-04" db="EMBL/GenBank/DDBJ databases">
        <title>Diverse halophilic archaea isolated from saline environments.</title>
        <authorList>
            <person name="Cui H.-L."/>
        </authorList>
    </citation>
    <scope>NUCLEOTIDE SEQUENCE [LARGE SCALE GENOMIC DNA]</scope>
    <source>
        <strain evidence="3 4">XZYJT49</strain>
    </source>
</reference>
<proteinExistence type="predicted"/>
<dbReference type="Proteomes" id="UP000830729">
    <property type="component" value="Chromosome"/>
</dbReference>
<feature type="compositionally biased region" description="Basic and acidic residues" evidence="1">
    <location>
        <begin position="203"/>
        <end position="212"/>
    </location>
</feature>
<keyword evidence="4" id="KW-1185">Reference proteome</keyword>
<dbReference type="KEGG" id="halx:M0R89_00875"/>
<dbReference type="GO" id="GO:0003676">
    <property type="term" value="F:nucleic acid binding"/>
    <property type="evidence" value="ECO:0007669"/>
    <property type="project" value="InterPro"/>
</dbReference>
<gene>
    <name evidence="3" type="ORF">M0R89_00875</name>
</gene>
<dbReference type="SUPFAM" id="SSF50249">
    <property type="entry name" value="Nucleic acid-binding proteins"/>
    <property type="match status" value="2"/>
</dbReference>
<evidence type="ECO:0000313" key="4">
    <source>
        <dbReference type="Proteomes" id="UP000830729"/>
    </source>
</evidence>
<organism evidence="3 4">
    <name type="scientific">Halorussus limi</name>
    <dbReference type="NCBI Taxonomy" id="2938695"/>
    <lineage>
        <taxon>Archaea</taxon>
        <taxon>Methanobacteriati</taxon>
        <taxon>Methanobacteriota</taxon>
        <taxon>Stenosarchaea group</taxon>
        <taxon>Halobacteria</taxon>
        <taxon>Halobacteriales</taxon>
        <taxon>Haladaptataceae</taxon>
        <taxon>Halorussus</taxon>
    </lineage>
</organism>
<feature type="compositionally biased region" description="Acidic residues" evidence="1">
    <location>
        <begin position="172"/>
        <end position="202"/>
    </location>
</feature>